<dbReference type="GO" id="GO:0031564">
    <property type="term" value="P:transcription antitermination"/>
    <property type="evidence" value="ECO:0007669"/>
    <property type="project" value="UniProtKB-UniRule"/>
</dbReference>
<dbReference type="EMBL" id="CP007547">
    <property type="protein sequence ID" value="AIL47566.1"/>
    <property type="molecule type" value="Genomic_DNA"/>
</dbReference>
<dbReference type="AlphaFoldDB" id="A0A077EIW2"/>
<organism evidence="11 12">
    <name type="scientific">Elizabethkingia anophelis NUHP1</name>
    <dbReference type="NCBI Taxonomy" id="1338011"/>
    <lineage>
        <taxon>Bacteria</taxon>
        <taxon>Pseudomonadati</taxon>
        <taxon>Bacteroidota</taxon>
        <taxon>Flavobacteriia</taxon>
        <taxon>Flavobacteriales</taxon>
        <taxon>Weeksellaceae</taxon>
        <taxon>Elizabethkingia</taxon>
    </lineage>
</organism>
<dbReference type="GO" id="GO:0006353">
    <property type="term" value="P:DNA-templated transcription termination"/>
    <property type="evidence" value="ECO:0007669"/>
    <property type="project" value="UniProtKB-UniRule"/>
</dbReference>
<dbReference type="InterPro" id="IPR036555">
    <property type="entry name" value="NusA_N_sf"/>
</dbReference>
<dbReference type="HAMAP" id="MF_00945_B">
    <property type="entry name" value="NusA_B"/>
    <property type="match status" value="1"/>
</dbReference>
<keyword evidence="4 7" id="KW-0694">RNA-binding</keyword>
<comment type="similarity">
    <text evidence="7">Belongs to the NusA family.</text>
</comment>
<evidence type="ECO:0000256" key="5">
    <source>
        <dbReference type="ARBA" id="ARBA00023015"/>
    </source>
</evidence>
<dbReference type="Pfam" id="PF13184">
    <property type="entry name" value="KH_NusA_1st"/>
    <property type="match status" value="1"/>
</dbReference>
<evidence type="ECO:0000256" key="6">
    <source>
        <dbReference type="ARBA" id="ARBA00023163"/>
    </source>
</evidence>
<dbReference type="eggNOG" id="COG0195">
    <property type="taxonomic scope" value="Bacteria"/>
</dbReference>
<gene>
    <name evidence="7" type="primary">nusA</name>
    <name evidence="11" type="ORF">BD94_3791</name>
</gene>
<dbReference type="InterPro" id="IPR030842">
    <property type="entry name" value="TF_NusA_bacterial"/>
</dbReference>
<dbReference type="FunFam" id="3.30.300.20:FF:000002">
    <property type="entry name" value="Transcription termination/antitermination protein NusA"/>
    <property type="match status" value="1"/>
</dbReference>
<dbReference type="PROSITE" id="PS50084">
    <property type="entry name" value="KH_TYPE_1"/>
    <property type="match status" value="1"/>
</dbReference>
<evidence type="ECO:0000259" key="9">
    <source>
        <dbReference type="Pfam" id="PF13184"/>
    </source>
</evidence>
<evidence type="ECO:0000256" key="1">
    <source>
        <dbReference type="ARBA" id="ARBA00022472"/>
    </source>
</evidence>
<protein>
    <recommendedName>
        <fullName evidence="7">Transcription termination/antitermination protein NusA</fullName>
    </recommendedName>
</protein>
<dbReference type="Gene3D" id="3.30.300.20">
    <property type="match status" value="2"/>
</dbReference>
<evidence type="ECO:0000256" key="4">
    <source>
        <dbReference type="ARBA" id="ARBA00022884"/>
    </source>
</evidence>
<keyword evidence="1 7" id="KW-0806">Transcription termination</keyword>
<evidence type="ECO:0000256" key="2">
    <source>
        <dbReference type="ARBA" id="ARBA00022490"/>
    </source>
</evidence>
<dbReference type="InterPro" id="IPR058582">
    <property type="entry name" value="KH_NusA_2nd"/>
</dbReference>
<reference evidence="11" key="1">
    <citation type="journal article" date="2013" name="Lancet">
        <title>First case of E anophelis outbreak in an intensive-care unit.</title>
        <authorList>
            <person name="Teo J."/>
            <person name="Tan S.Y."/>
            <person name="Tay M."/>
            <person name="Ding Y."/>
            <person name="Kjelleberg S."/>
            <person name="Givskov M."/>
            <person name="Lin R.T."/>
            <person name="Yang L."/>
        </authorList>
    </citation>
    <scope>NUCLEOTIDE SEQUENCE [LARGE SCALE GENOMIC DNA]</scope>
    <source>
        <strain evidence="11">NUHP1</strain>
    </source>
</reference>
<feature type="domain" description="Transcription factor NusA N-terminal" evidence="8">
    <location>
        <begin position="10"/>
        <end position="129"/>
    </location>
</feature>
<dbReference type="NCBIfam" id="TIGR01953">
    <property type="entry name" value="NusA"/>
    <property type="match status" value="1"/>
</dbReference>
<dbReference type="KEGG" id="eao:BD94_3791"/>
<feature type="domain" description="Transcription factor NusA first KH" evidence="9">
    <location>
        <begin position="206"/>
        <end position="283"/>
    </location>
</feature>
<dbReference type="PANTHER" id="PTHR22648">
    <property type="entry name" value="TRANSCRIPTION TERMINATION FACTOR NUSA"/>
    <property type="match status" value="1"/>
</dbReference>
<evidence type="ECO:0000259" key="10">
    <source>
        <dbReference type="Pfam" id="PF26594"/>
    </source>
</evidence>
<accession>A0A077EIW2</accession>
<dbReference type="InterPro" id="IPR012340">
    <property type="entry name" value="NA-bd_OB-fold"/>
</dbReference>
<comment type="subunit">
    <text evidence="7">Monomer. Binds directly to the core enzyme of the DNA-dependent RNA polymerase and to nascent RNA.</text>
</comment>
<dbReference type="Gene3D" id="2.40.50.140">
    <property type="entry name" value="Nucleic acid-binding proteins"/>
    <property type="match status" value="1"/>
</dbReference>
<evidence type="ECO:0000313" key="12">
    <source>
        <dbReference type="Proteomes" id="UP000028933"/>
    </source>
</evidence>
<comment type="subcellular location">
    <subcellularLocation>
        <location evidence="7">Cytoplasm</location>
    </subcellularLocation>
</comment>
<dbReference type="HOGENOM" id="CLU_029242_2_2_10"/>
<reference evidence="11" key="2">
    <citation type="journal article" date="2015" name="Genome Biol. Evol.">
        <title>Complete Genome Sequence and Transcriptomic Analysis of the Novel Pathogen Elizabethkingia anophelis in Response to Oxidative Stress.</title>
        <authorList>
            <person name="Li Y."/>
            <person name="Liu Y."/>
            <person name="Chew S.C."/>
            <person name="Tay M."/>
            <person name="Salido M.M."/>
            <person name="Teo J."/>
            <person name="Lauro F.M."/>
            <person name="Givskov M."/>
            <person name="Yang L."/>
        </authorList>
    </citation>
    <scope>NUCLEOTIDE SEQUENCE</scope>
    <source>
        <strain evidence="11">NUHP1</strain>
    </source>
</reference>
<dbReference type="InterPro" id="IPR010213">
    <property type="entry name" value="TF_NusA"/>
</dbReference>
<comment type="function">
    <text evidence="7">Participates in both transcription termination and antitermination.</text>
</comment>
<dbReference type="Pfam" id="PF08529">
    <property type="entry name" value="NusA_N"/>
    <property type="match status" value="1"/>
</dbReference>
<dbReference type="GO" id="GO:0005829">
    <property type="term" value="C:cytosol"/>
    <property type="evidence" value="ECO:0007669"/>
    <property type="project" value="TreeGrafter"/>
</dbReference>
<dbReference type="InterPro" id="IPR015946">
    <property type="entry name" value="KH_dom-like_a/b"/>
</dbReference>
<dbReference type="Gene3D" id="3.30.1480.10">
    <property type="entry name" value="NusA, N-terminal domain"/>
    <property type="match status" value="1"/>
</dbReference>
<dbReference type="InterPro" id="IPR009019">
    <property type="entry name" value="KH_sf_prok-type"/>
</dbReference>
<sequence>MSNIINNIALIESFGDFKDEKGISKIDLMAIIEDSLKTLLRKRYDSDDHFDVIVNPDKGDFQIFLNKRIVEDEMSEDDDLEIEISEAKKIDPTFEVGEEFTQEIPVAQLGRRNILTLKQILATKLQEHNNAMLYDQFRDRIGEIAVGEVHHIRHKHVILLDDEGNEFILPKENQIPSDFFRKGDSVRAVIESVDFKGSKPQIIVSRTAPKFLEKLLELEIPEIQDGTIILKKVVRIPGEKAKIAVDAYDDRIDPVGACVGVKGSRIHGVVRELRNENIDVIQWSKNPEILVKRALGNVNIQKADMNEEQSHALVYAPAEEISKIIGKQGQNIRLASWLTGYNIDVYRDKEEGDDVELVEFADEIEEWIINEFKKVGLDTARSVLDKETAALVGMTDLELETIEEVKQILRDELED</sequence>
<dbReference type="PANTHER" id="PTHR22648:SF0">
    <property type="entry name" value="TRANSCRIPTION TERMINATION_ANTITERMINATION PROTEIN NUSA"/>
    <property type="match status" value="1"/>
</dbReference>
<name>A0A077EIW2_9FLAO</name>
<dbReference type="SUPFAM" id="SSF54814">
    <property type="entry name" value="Prokaryotic type KH domain (KH-domain type II)"/>
    <property type="match status" value="2"/>
</dbReference>
<proteinExistence type="inferred from homology"/>
<dbReference type="InterPro" id="IPR025249">
    <property type="entry name" value="TF_NusA_KH_1st"/>
</dbReference>
<evidence type="ECO:0000256" key="7">
    <source>
        <dbReference type="HAMAP-Rule" id="MF_00945"/>
    </source>
</evidence>
<dbReference type="InterPro" id="IPR013735">
    <property type="entry name" value="TF_NusA_N"/>
</dbReference>
<dbReference type="Pfam" id="PF26594">
    <property type="entry name" value="KH_NusA_2nd"/>
    <property type="match status" value="1"/>
</dbReference>
<dbReference type="SUPFAM" id="SSF69705">
    <property type="entry name" value="Transcription factor NusA, N-terminal domain"/>
    <property type="match status" value="1"/>
</dbReference>
<keyword evidence="3 7" id="KW-0889">Transcription antitermination</keyword>
<evidence type="ECO:0000259" key="8">
    <source>
        <dbReference type="Pfam" id="PF08529"/>
    </source>
</evidence>
<dbReference type="CDD" id="cd04455">
    <property type="entry name" value="S1_NusA"/>
    <property type="match status" value="1"/>
</dbReference>
<dbReference type="SUPFAM" id="SSF50249">
    <property type="entry name" value="Nucleic acid-binding proteins"/>
    <property type="match status" value="1"/>
</dbReference>
<keyword evidence="2 7" id="KW-0963">Cytoplasm</keyword>
<evidence type="ECO:0000256" key="3">
    <source>
        <dbReference type="ARBA" id="ARBA00022814"/>
    </source>
</evidence>
<evidence type="ECO:0000313" key="11">
    <source>
        <dbReference type="EMBL" id="AIL47566.1"/>
    </source>
</evidence>
<dbReference type="Proteomes" id="UP000028933">
    <property type="component" value="Chromosome"/>
</dbReference>
<feature type="domain" description="NusA-like second KH" evidence="10">
    <location>
        <begin position="287"/>
        <end position="350"/>
    </location>
</feature>
<keyword evidence="6 7" id="KW-0804">Transcription</keyword>
<dbReference type="CDD" id="cd02134">
    <property type="entry name" value="KH-II_NusA_rpt1"/>
    <property type="match status" value="1"/>
</dbReference>
<dbReference type="STRING" id="1338011.BD94_3791"/>
<keyword evidence="5 7" id="KW-0805">Transcription regulation</keyword>
<dbReference type="GO" id="GO:0003700">
    <property type="term" value="F:DNA-binding transcription factor activity"/>
    <property type="evidence" value="ECO:0007669"/>
    <property type="project" value="InterPro"/>
</dbReference>
<dbReference type="GO" id="GO:0003723">
    <property type="term" value="F:RNA binding"/>
    <property type="evidence" value="ECO:0007669"/>
    <property type="project" value="UniProtKB-UniRule"/>
</dbReference>